<dbReference type="EMBL" id="JAAGNX010000001">
    <property type="protein sequence ID" value="NDV61879.1"/>
    <property type="molecule type" value="Genomic_DNA"/>
</dbReference>
<evidence type="ECO:0000313" key="9">
    <source>
        <dbReference type="EMBL" id="NDV61879.1"/>
    </source>
</evidence>
<dbReference type="GO" id="GO:0046872">
    <property type="term" value="F:metal ion binding"/>
    <property type="evidence" value="ECO:0007669"/>
    <property type="project" value="UniProtKB-KW"/>
</dbReference>
<evidence type="ECO:0000259" key="8">
    <source>
        <dbReference type="Pfam" id="PF00884"/>
    </source>
</evidence>
<feature type="domain" description="Sulfatase N-terminal" evidence="8">
    <location>
        <begin position="30"/>
        <end position="421"/>
    </location>
</feature>
<name>A0A6B2M0N4_9BACT</name>
<keyword evidence="6" id="KW-0106">Calcium</keyword>
<evidence type="ECO:0000313" key="10">
    <source>
        <dbReference type="Proteomes" id="UP000478417"/>
    </source>
</evidence>
<evidence type="ECO:0000256" key="7">
    <source>
        <dbReference type="SAM" id="SignalP"/>
    </source>
</evidence>
<evidence type="ECO:0000256" key="5">
    <source>
        <dbReference type="ARBA" id="ARBA00022801"/>
    </source>
</evidence>
<keyword evidence="10" id="KW-1185">Reference proteome</keyword>
<dbReference type="Proteomes" id="UP000478417">
    <property type="component" value="Unassembled WGS sequence"/>
</dbReference>
<keyword evidence="4 7" id="KW-0732">Signal</keyword>
<comment type="similarity">
    <text evidence="2">Belongs to the sulfatase family.</text>
</comment>
<keyword evidence="3" id="KW-0479">Metal-binding</keyword>
<sequence>MKISTSALVFVFILFLSTQVAAGKKGGDVPNVIFIICDDLNDSVEGFGGHPQAITPNMDRLARKGVKFVNAQCNVPICGPSRASLWSGLYPHTTGNFGYKQQQNPWRKNPVMKETVTLFEHLTNEGYKVFASGKIHHNGHEDWDIFKDLDGNTGFKVEPSMGPYPAGDKHEYPGRGNTHPDMPSGMKGVGWDSGFGAIRDISAEYGGTGYWKYKFSWEDEYRYEGPDDRDLMPDERCADYAIELLQQKHDKPFMLAIGFNRPHSPRHVPENYFDLYPLDELQLTPMLKDDLEDCAPTFSTKKDIGTEGYGFEKFSHVINNGGLENLKAWTQAYLACVTFVDDQLGRVLDALDESAYADNTIVIFTSDHGYHMGEKSHLFKNSVWEESTRVPMVIAGPDIAVDAVCTAPVSLIDLYPTLVDYGQLDQEPNARKNGKSLDGFTMRGLLENPSANKWEGPPIAITALSSNKPLEINEPGAPEDQHYSIRSERYRYVLTRNGEEELYDHLTDPNEWYNLASRPQYAPVVQTLRKEFFQVINTTR</sequence>
<evidence type="ECO:0000256" key="3">
    <source>
        <dbReference type="ARBA" id="ARBA00022723"/>
    </source>
</evidence>
<dbReference type="Gene3D" id="3.40.720.10">
    <property type="entry name" value="Alkaline Phosphatase, subunit A"/>
    <property type="match status" value="1"/>
</dbReference>
<comment type="cofactor">
    <cofactor evidence="1">
        <name>Ca(2+)</name>
        <dbReference type="ChEBI" id="CHEBI:29108"/>
    </cofactor>
</comment>
<dbReference type="CDD" id="cd16030">
    <property type="entry name" value="iduronate-2-sulfatase"/>
    <property type="match status" value="1"/>
</dbReference>
<organism evidence="9 10">
    <name type="scientific">Oceanipulchritudo coccoides</name>
    <dbReference type="NCBI Taxonomy" id="2706888"/>
    <lineage>
        <taxon>Bacteria</taxon>
        <taxon>Pseudomonadati</taxon>
        <taxon>Verrucomicrobiota</taxon>
        <taxon>Opitutia</taxon>
        <taxon>Puniceicoccales</taxon>
        <taxon>Oceanipulchritudinaceae</taxon>
        <taxon>Oceanipulchritudo</taxon>
    </lineage>
</organism>
<evidence type="ECO:0000256" key="4">
    <source>
        <dbReference type="ARBA" id="ARBA00022729"/>
    </source>
</evidence>
<dbReference type="RefSeq" id="WP_163963203.1">
    <property type="nucleotide sequence ID" value="NZ_JAAGNX010000001.1"/>
</dbReference>
<dbReference type="GO" id="GO:0005737">
    <property type="term" value="C:cytoplasm"/>
    <property type="evidence" value="ECO:0007669"/>
    <property type="project" value="TreeGrafter"/>
</dbReference>
<dbReference type="SUPFAM" id="SSF53649">
    <property type="entry name" value="Alkaline phosphatase-like"/>
    <property type="match status" value="1"/>
</dbReference>
<dbReference type="InterPro" id="IPR035874">
    <property type="entry name" value="IDS"/>
</dbReference>
<dbReference type="InterPro" id="IPR017850">
    <property type="entry name" value="Alkaline_phosphatase_core_sf"/>
</dbReference>
<dbReference type="Pfam" id="PF00884">
    <property type="entry name" value="Sulfatase"/>
    <property type="match status" value="1"/>
</dbReference>
<feature type="signal peptide" evidence="7">
    <location>
        <begin position="1"/>
        <end position="22"/>
    </location>
</feature>
<dbReference type="GO" id="GO:0004423">
    <property type="term" value="F:iduronate-2-sulfatase activity"/>
    <property type="evidence" value="ECO:0007669"/>
    <property type="project" value="InterPro"/>
</dbReference>
<proteinExistence type="inferred from homology"/>
<gene>
    <name evidence="9" type="ORF">G0Q06_05400</name>
</gene>
<comment type="caution">
    <text evidence="9">The sequence shown here is derived from an EMBL/GenBank/DDBJ whole genome shotgun (WGS) entry which is preliminary data.</text>
</comment>
<evidence type="ECO:0000256" key="2">
    <source>
        <dbReference type="ARBA" id="ARBA00008779"/>
    </source>
</evidence>
<dbReference type="PANTHER" id="PTHR45953">
    <property type="entry name" value="IDURONATE 2-SULFATASE"/>
    <property type="match status" value="1"/>
</dbReference>
<accession>A0A6B2M0N4</accession>
<dbReference type="PANTHER" id="PTHR45953:SF1">
    <property type="entry name" value="IDURONATE 2-SULFATASE"/>
    <property type="match status" value="1"/>
</dbReference>
<evidence type="ECO:0000256" key="6">
    <source>
        <dbReference type="ARBA" id="ARBA00022837"/>
    </source>
</evidence>
<protein>
    <submittedName>
        <fullName evidence="9">Sulfatase</fullName>
    </submittedName>
</protein>
<dbReference type="AlphaFoldDB" id="A0A6B2M0N4"/>
<keyword evidence="5" id="KW-0378">Hydrolase</keyword>
<reference evidence="9 10" key="1">
    <citation type="submission" date="2020-02" db="EMBL/GenBank/DDBJ databases">
        <title>Albibacoteraceae fam. nov., the first described family within the subdivision 4 Verrucomicrobia.</title>
        <authorList>
            <person name="Xi F."/>
        </authorList>
    </citation>
    <scope>NUCLEOTIDE SEQUENCE [LARGE SCALE GENOMIC DNA]</scope>
    <source>
        <strain evidence="9 10">CK1056</strain>
    </source>
</reference>
<evidence type="ECO:0000256" key="1">
    <source>
        <dbReference type="ARBA" id="ARBA00001913"/>
    </source>
</evidence>
<dbReference type="InterPro" id="IPR000917">
    <property type="entry name" value="Sulfatase_N"/>
</dbReference>
<feature type="chain" id="PRO_5025616901" evidence="7">
    <location>
        <begin position="23"/>
        <end position="540"/>
    </location>
</feature>